<dbReference type="PANTHER" id="PTHR37828:SF1">
    <property type="entry name" value="YCII-RELATED DOMAIN-CONTAINING PROTEIN"/>
    <property type="match status" value="1"/>
</dbReference>
<keyword evidence="4" id="KW-1185">Reference proteome</keyword>
<comment type="caution">
    <text evidence="3">The sequence shown here is derived from an EMBL/GenBank/DDBJ whole genome shotgun (WGS) entry which is preliminary data.</text>
</comment>
<protein>
    <recommendedName>
        <fullName evidence="2">YCII-related domain-containing protein</fullName>
    </recommendedName>
</protein>
<evidence type="ECO:0000313" key="4">
    <source>
        <dbReference type="Proteomes" id="UP000265768"/>
    </source>
</evidence>
<comment type="similarity">
    <text evidence="1">Belongs to the YciI family.</text>
</comment>
<dbReference type="PANTHER" id="PTHR37828">
    <property type="entry name" value="GSR2449 PROTEIN"/>
    <property type="match status" value="1"/>
</dbReference>
<dbReference type="InterPro" id="IPR005545">
    <property type="entry name" value="YCII"/>
</dbReference>
<evidence type="ECO:0000313" key="3">
    <source>
        <dbReference type="EMBL" id="RJL21717.1"/>
    </source>
</evidence>
<proteinExistence type="inferred from homology"/>
<feature type="domain" description="YCII-related" evidence="2">
    <location>
        <begin position="5"/>
        <end position="81"/>
    </location>
</feature>
<sequence length="96" mass="10085">MLHILLVRYTVPEAEVAPHVPAHVAHLERHHADGTFLASGQTVPAELGGAILAVGDRARIEEIAAADPFAQAGVARYDIVTIDAGRAHPALRALLG</sequence>
<name>A0A3A4AKS4_9ACTN</name>
<dbReference type="Gene3D" id="3.30.70.1060">
    <property type="entry name" value="Dimeric alpha+beta barrel"/>
    <property type="match status" value="1"/>
</dbReference>
<dbReference type="Proteomes" id="UP000265768">
    <property type="component" value="Unassembled WGS sequence"/>
</dbReference>
<accession>A0A3A4AKS4</accession>
<gene>
    <name evidence="3" type="ORF">D5H75_36900</name>
</gene>
<dbReference type="EMBL" id="QZEY01000024">
    <property type="protein sequence ID" value="RJL21717.1"/>
    <property type="molecule type" value="Genomic_DNA"/>
</dbReference>
<dbReference type="Pfam" id="PF03795">
    <property type="entry name" value="YCII"/>
    <property type="match status" value="1"/>
</dbReference>
<organism evidence="3 4">
    <name type="scientific">Bailinhaonella thermotolerans</name>
    <dbReference type="NCBI Taxonomy" id="1070861"/>
    <lineage>
        <taxon>Bacteria</taxon>
        <taxon>Bacillati</taxon>
        <taxon>Actinomycetota</taxon>
        <taxon>Actinomycetes</taxon>
        <taxon>Streptosporangiales</taxon>
        <taxon>Streptosporangiaceae</taxon>
        <taxon>Bailinhaonella</taxon>
    </lineage>
</organism>
<dbReference type="OrthoDB" id="9814407at2"/>
<dbReference type="RefSeq" id="WP_119931250.1">
    <property type="nucleotide sequence ID" value="NZ_QZEY01000024.1"/>
</dbReference>
<dbReference type="SUPFAM" id="SSF54909">
    <property type="entry name" value="Dimeric alpha+beta barrel"/>
    <property type="match status" value="1"/>
</dbReference>
<evidence type="ECO:0000259" key="2">
    <source>
        <dbReference type="Pfam" id="PF03795"/>
    </source>
</evidence>
<evidence type="ECO:0000256" key="1">
    <source>
        <dbReference type="ARBA" id="ARBA00007689"/>
    </source>
</evidence>
<reference evidence="3 4" key="1">
    <citation type="submission" date="2018-09" db="EMBL/GenBank/DDBJ databases">
        <title>YIM 75507 draft genome.</title>
        <authorList>
            <person name="Tang S."/>
            <person name="Feng Y."/>
        </authorList>
    </citation>
    <scope>NUCLEOTIDE SEQUENCE [LARGE SCALE GENOMIC DNA]</scope>
    <source>
        <strain evidence="3 4">YIM 75507</strain>
    </source>
</reference>
<dbReference type="AlphaFoldDB" id="A0A3A4AKS4"/>
<dbReference type="InterPro" id="IPR011008">
    <property type="entry name" value="Dimeric_a/b-barrel"/>
</dbReference>